<dbReference type="InterPro" id="IPR036129">
    <property type="entry name" value="Glycerate_kinase_sf"/>
</dbReference>
<dbReference type="Pfam" id="PF02595">
    <property type="entry name" value="Gly_kinase"/>
    <property type="match status" value="2"/>
</dbReference>
<reference evidence="5" key="1">
    <citation type="journal article" date="2014" name="Int. J. Syst. Evol. Microbiol.">
        <title>Complete genome sequence of Corynebacterium casei LMG S-19264T (=DSM 44701T), isolated from a smear-ripened cheese.</title>
        <authorList>
            <consortium name="US DOE Joint Genome Institute (JGI-PGF)"/>
            <person name="Walter F."/>
            <person name="Albersmeier A."/>
            <person name="Kalinowski J."/>
            <person name="Ruckert C."/>
        </authorList>
    </citation>
    <scope>NUCLEOTIDE SEQUENCE</scope>
    <source>
        <strain evidence="5">CGMCC 1.15478</strain>
    </source>
</reference>
<evidence type="ECO:0000256" key="4">
    <source>
        <dbReference type="PIRNR" id="PIRNR006078"/>
    </source>
</evidence>
<evidence type="ECO:0000313" key="6">
    <source>
        <dbReference type="Proteomes" id="UP000641514"/>
    </source>
</evidence>
<dbReference type="Gene3D" id="3.90.1510.10">
    <property type="entry name" value="Glycerate kinase, domain 2"/>
    <property type="match status" value="2"/>
</dbReference>
<dbReference type="AlphaFoldDB" id="A0A916UF19"/>
<dbReference type="GO" id="GO:0031388">
    <property type="term" value="P:organic acid phosphorylation"/>
    <property type="evidence" value="ECO:0007669"/>
    <property type="project" value="UniProtKB-UniRule"/>
</dbReference>
<comment type="similarity">
    <text evidence="1 4">Belongs to the glycerate kinase type-1 family.</text>
</comment>
<dbReference type="InterPro" id="IPR018193">
    <property type="entry name" value="Glyc_kinase_flavodox-like_fold"/>
</dbReference>
<keyword evidence="6" id="KW-1185">Reference proteome</keyword>
<dbReference type="InterPro" id="IPR004381">
    <property type="entry name" value="Glycerate_kinase"/>
</dbReference>
<keyword evidence="3 4" id="KW-0418">Kinase</keyword>
<protein>
    <submittedName>
        <fullName evidence="5">Glycerate kinase</fullName>
    </submittedName>
</protein>
<evidence type="ECO:0000313" key="5">
    <source>
        <dbReference type="EMBL" id="GGC71312.1"/>
    </source>
</evidence>
<keyword evidence="2 4" id="KW-0808">Transferase</keyword>
<dbReference type="EMBL" id="BMJH01000003">
    <property type="protein sequence ID" value="GGC71312.1"/>
    <property type="molecule type" value="Genomic_DNA"/>
</dbReference>
<comment type="caution">
    <text evidence="5">The sequence shown here is derived from an EMBL/GenBank/DDBJ whole genome shotgun (WGS) entry which is preliminary data.</text>
</comment>
<dbReference type="RefSeq" id="WP_229675987.1">
    <property type="nucleotide sequence ID" value="NZ_BMJH01000003.1"/>
</dbReference>
<dbReference type="PANTHER" id="PTHR21599">
    <property type="entry name" value="GLYCERATE KINASE"/>
    <property type="match status" value="1"/>
</dbReference>
<dbReference type="Gene3D" id="3.40.50.10350">
    <property type="entry name" value="Glycerate kinase, domain 1"/>
    <property type="match status" value="2"/>
</dbReference>
<organism evidence="5 6">
    <name type="scientific">Hoyosella rhizosphaerae</name>
    <dbReference type="NCBI Taxonomy" id="1755582"/>
    <lineage>
        <taxon>Bacteria</taxon>
        <taxon>Bacillati</taxon>
        <taxon>Actinomycetota</taxon>
        <taxon>Actinomycetes</taxon>
        <taxon>Mycobacteriales</taxon>
        <taxon>Hoyosellaceae</taxon>
        <taxon>Hoyosella</taxon>
    </lineage>
</organism>
<dbReference type="SUPFAM" id="SSF110738">
    <property type="entry name" value="Glycerate kinase I"/>
    <property type="match status" value="1"/>
</dbReference>
<proteinExistence type="inferred from homology"/>
<dbReference type="InterPro" id="IPR018197">
    <property type="entry name" value="Glycerate_kinase_RE-like"/>
</dbReference>
<gene>
    <name evidence="5" type="ORF">GCM10011410_25330</name>
</gene>
<evidence type="ECO:0000256" key="2">
    <source>
        <dbReference type="ARBA" id="ARBA00022679"/>
    </source>
</evidence>
<accession>A0A916UF19</accession>
<name>A0A916UF19_9ACTN</name>
<dbReference type="Proteomes" id="UP000641514">
    <property type="component" value="Unassembled WGS sequence"/>
</dbReference>
<evidence type="ECO:0000256" key="1">
    <source>
        <dbReference type="ARBA" id="ARBA00006284"/>
    </source>
</evidence>
<dbReference type="GO" id="GO:0008887">
    <property type="term" value="F:glycerate kinase activity"/>
    <property type="evidence" value="ECO:0007669"/>
    <property type="project" value="UniProtKB-UniRule"/>
</dbReference>
<dbReference type="PANTHER" id="PTHR21599:SF0">
    <property type="entry name" value="GLYCERATE KINASE"/>
    <property type="match status" value="1"/>
</dbReference>
<evidence type="ECO:0000256" key="3">
    <source>
        <dbReference type="ARBA" id="ARBA00022777"/>
    </source>
</evidence>
<reference evidence="5" key="2">
    <citation type="submission" date="2020-09" db="EMBL/GenBank/DDBJ databases">
        <authorList>
            <person name="Sun Q."/>
            <person name="Zhou Y."/>
        </authorList>
    </citation>
    <scope>NUCLEOTIDE SEQUENCE</scope>
    <source>
        <strain evidence="5">CGMCC 1.15478</strain>
    </source>
</reference>
<dbReference type="PIRSF" id="PIRSF006078">
    <property type="entry name" value="GlxK"/>
    <property type="match status" value="1"/>
</dbReference>
<sequence>MKTRLNIVVAPDKFAGTMTALDVARAIADAWATERPGDNVVMCPQADGGPGFVEVLGALGGSTHHTDVCGPLGETVSAQWLMVDDVAYIESAQACGLHLISTPTPATAWQSKTYGVGELIHDARILGAKTIVVGCGGSATTDGGVGMLAALGGLPAAAAEYEHIDLVAATDVTNPLLGANGAARVFGPQKGADPATVARLERRLTLLTNELENWGYCSSKEGSGAGGGLGAALLAMGAHRCSGAELVARNTGLDESLADADLIITGEGSFDEQSLNGKVVSVVARKASECGVPAIVIAGQVSVAPKHYKQLGVHDAYSVTSHCGSIRSALARGAEALHELTRHIARGYI</sequence>